<dbReference type="EMBL" id="ML213660">
    <property type="protein sequence ID" value="TFK32914.1"/>
    <property type="molecule type" value="Genomic_DNA"/>
</dbReference>
<dbReference type="Proteomes" id="UP000308652">
    <property type="component" value="Unassembled WGS sequence"/>
</dbReference>
<name>A0A5C3LIK2_9AGAR</name>
<keyword evidence="2" id="KW-1185">Reference proteome</keyword>
<reference evidence="1 2" key="1">
    <citation type="journal article" date="2019" name="Nat. Ecol. Evol.">
        <title>Megaphylogeny resolves global patterns of mushroom evolution.</title>
        <authorList>
            <person name="Varga T."/>
            <person name="Krizsan K."/>
            <person name="Foldi C."/>
            <person name="Dima B."/>
            <person name="Sanchez-Garcia M."/>
            <person name="Sanchez-Ramirez S."/>
            <person name="Szollosi G.J."/>
            <person name="Szarkandi J.G."/>
            <person name="Papp V."/>
            <person name="Albert L."/>
            <person name="Andreopoulos W."/>
            <person name="Angelini C."/>
            <person name="Antonin V."/>
            <person name="Barry K.W."/>
            <person name="Bougher N.L."/>
            <person name="Buchanan P."/>
            <person name="Buyck B."/>
            <person name="Bense V."/>
            <person name="Catcheside P."/>
            <person name="Chovatia M."/>
            <person name="Cooper J."/>
            <person name="Damon W."/>
            <person name="Desjardin D."/>
            <person name="Finy P."/>
            <person name="Geml J."/>
            <person name="Haridas S."/>
            <person name="Hughes K."/>
            <person name="Justo A."/>
            <person name="Karasinski D."/>
            <person name="Kautmanova I."/>
            <person name="Kiss B."/>
            <person name="Kocsube S."/>
            <person name="Kotiranta H."/>
            <person name="LaButti K.M."/>
            <person name="Lechner B.E."/>
            <person name="Liimatainen K."/>
            <person name="Lipzen A."/>
            <person name="Lukacs Z."/>
            <person name="Mihaltcheva S."/>
            <person name="Morgado L.N."/>
            <person name="Niskanen T."/>
            <person name="Noordeloos M.E."/>
            <person name="Ohm R.A."/>
            <person name="Ortiz-Santana B."/>
            <person name="Ovrebo C."/>
            <person name="Racz N."/>
            <person name="Riley R."/>
            <person name="Savchenko A."/>
            <person name="Shiryaev A."/>
            <person name="Soop K."/>
            <person name="Spirin V."/>
            <person name="Szebenyi C."/>
            <person name="Tomsovsky M."/>
            <person name="Tulloss R.E."/>
            <person name="Uehling J."/>
            <person name="Grigoriev I.V."/>
            <person name="Vagvolgyi C."/>
            <person name="Papp T."/>
            <person name="Martin F.M."/>
            <person name="Miettinen O."/>
            <person name="Hibbett D.S."/>
            <person name="Nagy L.G."/>
        </authorList>
    </citation>
    <scope>NUCLEOTIDE SEQUENCE [LARGE SCALE GENOMIC DNA]</scope>
    <source>
        <strain evidence="1 2">CBS 166.37</strain>
    </source>
</reference>
<gene>
    <name evidence="1" type="ORF">BDQ12DRAFT_728256</name>
</gene>
<accession>A0A5C3LIK2</accession>
<sequence>MATISHQLIRAVPRLANPVIEAVESDSALFSLSLPVQLRRLIVDPIIGLMEQDLWPKDSPQLVAIDGLDECLNIILGLAPPGNETPYSPLDKLYHYILSTVNNYPATSRVLGAMLYKDYDPYAFTKYWQRTPEILDCLLLSEKGNTALNLLDLHSVVYVPSQEFSSIHVALEKYNSNYDYGSNDDYDCDDDNNSLNPPSRNISTIRFFHASFMDFLIDASRSGQYYINKRTFHGDLALCCFQNVSHEINRYKQPSPTIVAQQYASESCFDYLLRAAIMPHLLDASSTMDFLDVLKCGFLATLDQAVYEAIETPASKVLKRLSLLTDNSQAGRIFTSLQDAMDLHHLDILSGRPSSNIKSFFPSLSNRVYAERTMEFPIHLKGGISEIYGEWLL</sequence>
<proteinExistence type="predicted"/>
<dbReference type="AlphaFoldDB" id="A0A5C3LIK2"/>
<dbReference type="OrthoDB" id="5967843at2759"/>
<organism evidence="1 2">
    <name type="scientific">Crucibulum laeve</name>
    <dbReference type="NCBI Taxonomy" id="68775"/>
    <lineage>
        <taxon>Eukaryota</taxon>
        <taxon>Fungi</taxon>
        <taxon>Dikarya</taxon>
        <taxon>Basidiomycota</taxon>
        <taxon>Agaricomycotina</taxon>
        <taxon>Agaricomycetes</taxon>
        <taxon>Agaricomycetidae</taxon>
        <taxon>Agaricales</taxon>
        <taxon>Agaricineae</taxon>
        <taxon>Nidulariaceae</taxon>
        <taxon>Crucibulum</taxon>
    </lineage>
</organism>
<evidence type="ECO:0000313" key="1">
    <source>
        <dbReference type="EMBL" id="TFK32914.1"/>
    </source>
</evidence>
<evidence type="ECO:0000313" key="2">
    <source>
        <dbReference type="Proteomes" id="UP000308652"/>
    </source>
</evidence>
<protein>
    <submittedName>
        <fullName evidence="1">Uncharacterized protein</fullName>
    </submittedName>
</protein>